<evidence type="ECO:0000256" key="6">
    <source>
        <dbReference type="ARBA" id="ARBA00022968"/>
    </source>
</evidence>
<keyword evidence="8 10" id="KW-0333">Golgi apparatus</keyword>
<sequence length="426" mass="49299">MNFTEGYKLVDGKSLRNTHRDIRHHRYPDFVFGIKPKLSMGLLSALARVAWPLLLVTICVYLLILVDSLSNKHQVTTRQTESFQILQQMNITLSNRTLLQTSHELKDNTDSTERIPKYQPYVTKTKENTSYNGGNGLYLNETVDKHEHKYIHNPSLFCRKKNLEPKPIFLLIMILTAPKNIIRRNVLRGIYRAESAWPRLSKGAIETVFLLGKTDNGILQSNIDRESELHGDIVQEDFVDSYENLTIKTVMGLKWVTFHCRHASYVIKCDDDSVIIQVRFFAAFLNSPTTNWAAGNALFDSPVARNTSEKFFLPKDFYPFPTYPPYLNGPGYILSTDLVESIYKVAITTPLFPWEDVFIGLCLQKLEVVPYNVDTFLMFAPKYWPVNLKEDGMKPFWVKEYSLITNIEPEYIPMIWEAGRLNFKKY</sequence>
<reference evidence="11" key="2">
    <citation type="submission" date="2021-01" db="UniProtKB">
        <authorList>
            <consortium name="EnsemblMetazoa"/>
        </authorList>
    </citation>
    <scope>IDENTIFICATION</scope>
</reference>
<dbReference type="PANTHER" id="PTHR11214">
    <property type="entry name" value="BETA-1,3-N-ACETYLGLUCOSAMINYLTRANSFERASE"/>
    <property type="match status" value="1"/>
</dbReference>
<dbReference type="EC" id="2.4.1.-" evidence="10"/>
<dbReference type="PANTHER" id="PTHR11214:SF364">
    <property type="entry name" value="HEXOSYLTRANSFERASE"/>
    <property type="match status" value="1"/>
</dbReference>
<evidence type="ECO:0000256" key="10">
    <source>
        <dbReference type="RuleBase" id="RU363063"/>
    </source>
</evidence>
<dbReference type="GO" id="GO:0016758">
    <property type="term" value="F:hexosyltransferase activity"/>
    <property type="evidence" value="ECO:0007669"/>
    <property type="project" value="InterPro"/>
</dbReference>
<dbReference type="GeneID" id="105441099"/>
<keyword evidence="3 10" id="KW-0328">Glycosyltransferase</keyword>
<proteinExistence type="inferred from homology"/>
<evidence type="ECO:0000256" key="4">
    <source>
        <dbReference type="ARBA" id="ARBA00022679"/>
    </source>
</evidence>
<evidence type="ECO:0000256" key="7">
    <source>
        <dbReference type="ARBA" id="ARBA00022989"/>
    </source>
</evidence>
<protein>
    <recommendedName>
        <fullName evidence="10">Hexosyltransferase</fullName>
        <ecNumber evidence="10">2.4.1.-</ecNumber>
    </recommendedName>
</protein>
<organism evidence="11 12">
    <name type="scientific">Strongylocentrotus purpuratus</name>
    <name type="common">Purple sea urchin</name>
    <dbReference type="NCBI Taxonomy" id="7668"/>
    <lineage>
        <taxon>Eukaryota</taxon>
        <taxon>Metazoa</taxon>
        <taxon>Echinodermata</taxon>
        <taxon>Eleutherozoa</taxon>
        <taxon>Echinozoa</taxon>
        <taxon>Echinoidea</taxon>
        <taxon>Euechinoidea</taxon>
        <taxon>Echinacea</taxon>
        <taxon>Camarodonta</taxon>
        <taxon>Echinidea</taxon>
        <taxon>Strongylocentrotidae</taxon>
        <taxon>Strongylocentrotus</taxon>
    </lineage>
</organism>
<name>A0A7M7HF41_STRPU</name>
<dbReference type="EnsemblMetazoa" id="XM_011671927">
    <property type="protein sequence ID" value="XP_011670229"/>
    <property type="gene ID" value="LOC105441099"/>
</dbReference>
<evidence type="ECO:0000256" key="8">
    <source>
        <dbReference type="ARBA" id="ARBA00023034"/>
    </source>
</evidence>
<dbReference type="GO" id="GO:0006493">
    <property type="term" value="P:protein O-linked glycosylation"/>
    <property type="evidence" value="ECO:0000318"/>
    <property type="project" value="GO_Central"/>
</dbReference>
<feature type="transmembrane region" description="Helical" evidence="10">
    <location>
        <begin position="45"/>
        <end position="66"/>
    </location>
</feature>
<keyword evidence="4" id="KW-0808">Transferase</keyword>
<evidence type="ECO:0000256" key="2">
    <source>
        <dbReference type="ARBA" id="ARBA00008661"/>
    </source>
</evidence>
<dbReference type="OrthoDB" id="5957813at2759"/>
<evidence type="ECO:0000256" key="9">
    <source>
        <dbReference type="ARBA" id="ARBA00023136"/>
    </source>
</evidence>
<dbReference type="OMA" id="WPRLSKG"/>
<comment type="subcellular location">
    <subcellularLocation>
        <location evidence="1 10">Golgi apparatus membrane</location>
        <topology evidence="1 10">Single-pass type II membrane protein</topology>
    </subcellularLocation>
</comment>
<dbReference type="AlphaFoldDB" id="A0A7M7HF41"/>
<dbReference type="Proteomes" id="UP000007110">
    <property type="component" value="Unassembled WGS sequence"/>
</dbReference>
<dbReference type="RefSeq" id="XP_011670229.1">
    <property type="nucleotide sequence ID" value="XM_011671927.2"/>
</dbReference>
<comment type="similarity">
    <text evidence="2 10">Belongs to the glycosyltransferase 31 family.</text>
</comment>
<dbReference type="GO" id="GO:0000139">
    <property type="term" value="C:Golgi membrane"/>
    <property type="evidence" value="ECO:0000318"/>
    <property type="project" value="GO_Central"/>
</dbReference>
<dbReference type="KEGG" id="spu:105441099"/>
<evidence type="ECO:0000256" key="1">
    <source>
        <dbReference type="ARBA" id="ARBA00004323"/>
    </source>
</evidence>
<keyword evidence="9 10" id="KW-0472">Membrane</keyword>
<dbReference type="InParanoid" id="A0A7M7HF41"/>
<evidence type="ECO:0000313" key="11">
    <source>
        <dbReference type="EnsemblMetazoa" id="XP_011670229"/>
    </source>
</evidence>
<dbReference type="Pfam" id="PF01762">
    <property type="entry name" value="Galactosyl_T"/>
    <property type="match status" value="1"/>
</dbReference>
<keyword evidence="6 10" id="KW-0735">Signal-anchor</keyword>
<dbReference type="GO" id="GO:0016757">
    <property type="term" value="F:glycosyltransferase activity"/>
    <property type="evidence" value="ECO:0000318"/>
    <property type="project" value="GO_Central"/>
</dbReference>
<evidence type="ECO:0000256" key="3">
    <source>
        <dbReference type="ARBA" id="ARBA00022676"/>
    </source>
</evidence>
<reference evidence="12" key="1">
    <citation type="submission" date="2015-02" db="EMBL/GenBank/DDBJ databases">
        <title>Genome sequencing for Strongylocentrotus purpuratus.</title>
        <authorList>
            <person name="Murali S."/>
            <person name="Liu Y."/>
            <person name="Vee V."/>
            <person name="English A."/>
            <person name="Wang M."/>
            <person name="Skinner E."/>
            <person name="Han Y."/>
            <person name="Muzny D.M."/>
            <person name="Worley K.C."/>
            <person name="Gibbs R.A."/>
        </authorList>
    </citation>
    <scope>NUCLEOTIDE SEQUENCE</scope>
</reference>
<evidence type="ECO:0000256" key="5">
    <source>
        <dbReference type="ARBA" id="ARBA00022692"/>
    </source>
</evidence>
<keyword evidence="12" id="KW-1185">Reference proteome</keyword>
<keyword evidence="7 10" id="KW-1133">Transmembrane helix</keyword>
<accession>A0A7M7HF41</accession>
<dbReference type="FunFam" id="3.90.550.50:FF:000040">
    <property type="entry name" value="Hexosyltransferase"/>
    <property type="match status" value="1"/>
</dbReference>
<evidence type="ECO:0000313" key="12">
    <source>
        <dbReference type="Proteomes" id="UP000007110"/>
    </source>
</evidence>
<dbReference type="InterPro" id="IPR002659">
    <property type="entry name" value="Glyco_trans_31"/>
</dbReference>
<keyword evidence="5 10" id="KW-0812">Transmembrane</keyword>
<dbReference type="Gene3D" id="3.90.550.50">
    <property type="match status" value="1"/>
</dbReference>